<evidence type="ECO:0000313" key="2">
    <source>
        <dbReference type="EMBL" id="MXO03109.1"/>
    </source>
</evidence>
<dbReference type="InterPro" id="IPR035069">
    <property type="entry name" value="TTHA1013/TTHA0281-like"/>
</dbReference>
<name>A0A6N8TJJ6_SHIZO</name>
<dbReference type="OrthoDB" id="361917at2"/>
<dbReference type="InterPro" id="IPR015066">
    <property type="entry name" value="DUF1902"/>
</dbReference>
<organism evidence="2 3">
    <name type="scientific">Shinella zoogloeoides</name>
    <name type="common">Crabtreella saccharophila</name>
    <dbReference type="NCBI Taxonomy" id="352475"/>
    <lineage>
        <taxon>Bacteria</taxon>
        <taxon>Pseudomonadati</taxon>
        <taxon>Pseudomonadota</taxon>
        <taxon>Alphaproteobacteria</taxon>
        <taxon>Hyphomicrobiales</taxon>
        <taxon>Rhizobiaceae</taxon>
        <taxon>Shinella</taxon>
    </lineage>
</organism>
<dbReference type="AlphaFoldDB" id="A0A6N8TJJ6"/>
<protein>
    <submittedName>
        <fullName evidence="2">DUF1902 domain-containing protein</fullName>
    </submittedName>
</protein>
<comment type="caution">
    <text evidence="2">The sequence shown here is derived from an EMBL/GenBank/DDBJ whole genome shotgun (WGS) entry which is preliminary data.</text>
</comment>
<dbReference type="Gene3D" id="3.30.2390.10">
    <property type="entry name" value="TTHA1013-like"/>
    <property type="match status" value="1"/>
</dbReference>
<sequence length="80" mass="8677">MRHVSIIVRASWDDEAGVWIATSSDIDGLAVEAETLEVLEKKALAAISDLLELNGVDSDLPEIPVHIMAEHLAKVPNPCF</sequence>
<evidence type="ECO:0000313" key="3">
    <source>
        <dbReference type="Proteomes" id="UP000440304"/>
    </source>
</evidence>
<dbReference type="Proteomes" id="UP000440304">
    <property type="component" value="Unassembled WGS sequence"/>
</dbReference>
<evidence type="ECO:0000259" key="1">
    <source>
        <dbReference type="Pfam" id="PF08972"/>
    </source>
</evidence>
<gene>
    <name evidence="2" type="ORF">GR156_22740</name>
</gene>
<dbReference type="EMBL" id="WUML01000062">
    <property type="protein sequence ID" value="MXO03109.1"/>
    <property type="molecule type" value="Genomic_DNA"/>
</dbReference>
<dbReference type="Pfam" id="PF08972">
    <property type="entry name" value="DUF1902"/>
    <property type="match status" value="1"/>
</dbReference>
<reference evidence="2 3" key="1">
    <citation type="submission" date="2019-12" db="EMBL/GenBank/DDBJ databases">
        <title>Shinella granuli gen. nov., sp. nov., and proposal of the reclassification of Zoogloea ramigera ATCC 19623 as Shinella zoogloeoides sp. nov.</title>
        <authorList>
            <person name="Gao J."/>
        </authorList>
    </citation>
    <scope>NUCLEOTIDE SEQUENCE [LARGE SCALE GENOMIC DNA]</scope>
    <source>
        <strain evidence="2 3">DSM 287</strain>
    </source>
</reference>
<dbReference type="RefSeq" id="WP_160788242.1">
    <property type="nucleotide sequence ID" value="NZ_CP086610.1"/>
</dbReference>
<feature type="domain" description="DUF1902" evidence="1">
    <location>
        <begin position="6"/>
        <end position="72"/>
    </location>
</feature>
<proteinExistence type="predicted"/>
<dbReference type="SUPFAM" id="SSF143100">
    <property type="entry name" value="TTHA1013/TTHA0281-like"/>
    <property type="match status" value="1"/>
</dbReference>
<accession>A0A6N8TJJ6</accession>